<comment type="caution">
    <text evidence="2">The sequence shown here is derived from an EMBL/GenBank/DDBJ whole genome shotgun (WGS) entry which is preliminary data.</text>
</comment>
<gene>
    <name evidence="2" type="ORF">SEMRO_2824_G338010.1</name>
</gene>
<protein>
    <submittedName>
        <fullName evidence="2">Uncharacterized protein</fullName>
    </submittedName>
</protein>
<accession>A0A9N8HZ98</accession>
<evidence type="ECO:0000313" key="2">
    <source>
        <dbReference type="EMBL" id="CAB9530305.1"/>
    </source>
</evidence>
<evidence type="ECO:0000313" key="3">
    <source>
        <dbReference type="Proteomes" id="UP001153069"/>
    </source>
</evidence>
<feature type="region of interest" description="Disordered" evidence="1">
    <location>
        <begin position="132"/>
        <end position="154"/>
    </location>
</feature>
<keyword evidence="3" id="KW-1185">Reference proteome</keyword>
<name>A0A9N8HZ98_9STRA</name>
<reference evidence="2" key="1">
    <citation type="submission" date="2020-06" db="EMBL/GenBank/DDBJ databases">
        <authorList>
            <consortium name="Plant Systems Biology data submission"/>
        </authorList>
    </citation>
    <scope>NUCLEOTIDE SEQUENCE</scope>
    <source>
        <strain evidence="2">D6</strain>
    </source>
</reference>
<dbReference type="AlphaFoldDB" id="A0A9N8HZ98"/>
<proteinExistence type="predicted"/>
<dbReference type="Proteomes" id="UP001153069">
    <property type="component" value="Unassembled WGS sequence"/>
</dbReference>
<dbReference type="EMBL" id="CAICTM010002822">
    <property type="protein sequence ID" value="CAB9530305.1"/>
    <property type="molecule type" value="Genomic_DNA"/>
</dbReference>
<feature type="compositionally biased region" description="Acidic residues" evidence="1">
    <location>
        <begin position="138"/>
        <end position="154"/>
    </location>
</feature>
<sequence length="154" mass="17232">MEASKAEKHEAQQRQEIALQVLEQAENNASAESFTNAQLRHLLCWKMGSKTIPGALKNKPEKVAKWKQLKNKEPPSFEPWSEADEEELIQLKEKIDGDIALGDTSYGRQRANEVNKARSLLRGLSKADKEAFLKSMDEDNGDDDGDDDASSDSE</sequence>
<evidence type="ECO:0000256" key="1">
    <source>
        <dbReference type="SAM" id="MobiDB-lite"/>
    </source>
</evidence>
<organism evidence="2 3">
    <name type="scientific">Seminavis robusta</name>
    <dbReference type="NCBI Taxonomy" id="568900"/>
    <lineage>
        <taxon>Eukaryota</taxon>
        <taxon>Sar</taxon>
        <taxon>Stramenopiles</taxon>
        <taxon>Ochrophyta</taxon>
        <taxon>Bacillariophyta</taxon>
        <taxon>Bacillariophyceae</taxon>
        <taxon>Bacillariophycidae</taxon>
        <taxon>Naviculales</taxon>
        <taxon>Naviculaceae</taxon>
        <taxon>Seminavis</taxon>
    </lineage>
</organism>